<evidence type="ECO:0000259" key="4">
    <source>
        <dbReference type="SMART" id="SM00829"/>
    </source>
</evidence>
<dbReference type="Pfam" id="PF08240">
    <property type="entry name" value="ADH_N"/>
    <property type="match status" value="1"/>
</dbReference>
<dbReference type="GO" id="GO:0008270">
    <property type="term" value="F:zinc ion binding"/>
    <property type="evidence" value="ECO:0007669"/>
    <property type="project" value="InterPro"/>
</dbReference>
<accession>A0A1I3VB10</accession>
<evidence type="ECO:0000313" key="5">
    <source>
        <dbReference type="EMBL" id="SFJ92193.1"/>
    </source>
</evidence>
<evidence type="ECO:0000256" key="1">
    <source>
        <dbReference type="ARBA" id="ARBA00010371"/>
    </source>
</evidence>
<dbReference type="InterPro" id="IPR014182">
    <property type="entry name" value="ADH_Zn_typ-1"/>
</dbReference>
<comment type="similarity">
    <text evidence="1 2">Belongs to the zinc-containing alcohol dehydrogenase family. Quinone oxidoreductase subfamily.</text>
</comment>
<feature type="domain" description="Enoyl reductase (ER)" evidence="4">
    <location>
        <begin position="16"/>
        <end position="336"/>
    </location>
</feature>
<name>A0A1I3VB10_9LACT</name>
<dbReference type="Gene3D" id="3.90.180.10">
    <property type="entry name" value="Medium-chain alcohol dehydrogenases, catalytic domain"/>
    <property type="match status" value="1"/>
</dbReference>
<dbReference type="OrthoDB" id="9792162at2"/>
<dbReference type="EMBL" id="FOSJ01000002">
    <property type="protein sequence ID" value="SFJ92193.1"/>
    <property type="molecule type" value="Genomic_DNA"/>
</dbReference>
<dbReference type="RefSeq" id="WP_091895497.1">
    <property type="nucleotide sequence ID" value="NZ_FOSJ01000002.1"/>
</dbReference>
<dbReference type="PANTHER" id="PTHR43482">
    <property type="entry name" value="PROTEIN AST1-RELATED"/>
    <property type="match status" value="1"/>
</dbReference>
<dbReference type="InterPro" id="IPR052585">
    <property type="entry name" value="Lipid_raft_assoc_Zn_ADH"/>
</dbReference>
<keyword evidence="2" id="KW-0862">Zinc</keyword>
<dbReference type="Gene3D" id="3.40.50.720">
    <property type="entry name" value="NAD(P)-binding Rossmann-like Domain"/>
    <property type="match status" value="1"/>
</dbReference>
<gene>
    <name evidence="5" type="ORF">SAMN04488569_1002106</name>
</gene>
<keyword evidence="2" id="KW-0560">Oxidoreductase</keyword>
<dbReference type="Pfam" id="PF00107">
    <property type="entry name" value="ADH_zinc_N"/>
    <property type="match status" value="1"/>
</dbReference>
<keyword evidence="2" id="KW-0479">Metal-binding</keyword>
<dbReference type="NCBIfam" id="TIGR02817">
    <property type="entry name" value="adh_fam_1"/>
    <property type="match status" value="1"/>
</dbReference>
<dbReference type="PANTHER" id="PTHR43482:SF1">
    <property type="entry name" value="PROTEIN AST1-RELATED"/>
    <property type="match status" value="1"/>
</dbReference>
<dbReference type="SUPFAM" id="SSF51735">
    <property type="entry name" value="NAD(P)-binding Rossmann-fold domains"/>
    <property type="match status" value="1"/>
</dbReference>
<dbReference type="InterPro" id="IPR013149">
    <property type="entry name" value="ADH-like_C"/>
</dbReference>
<organism evidence="5 6">
    <name type="scientific">Marinilactibacillus piezotolerans</name>
    <dbReference type="NCBI Taxonomy" id="258723"/>
    <lineage>
        <taxon>Bacteria</taxon>
        <taxon>Bacillati</taxon>
        <taxon>Bacillota</taxon>
        <taxon>Bacilli</taxon>
        <taxon>Lactobacillales</taxon>
        <taxon>Carnobacteriaceae</taxon>
        <taxon>Marinilactibacillus</taxon>
    </lineage>
</organism>
<feature type="compositionally biased region" description="Basic and acidic residues" evidence="3">
    <location>
        <begin position="15"/>
        <end position="25"/>
    </location>
</feature>
<dbReference type="STRING" id="258723.GCA_900169305_00612"/>
<reference evidence="6" key="1">
    <citation type="submission" date="2016-10" db="EMBL/GenBank/DDBJ databases">
        <authorList>
            <person name="Varghese N."/>
            <person name="Submissions S."/>
        </authorList>
    </citation>
    <scope>NUCLEOTIDE SEQUENCE [LARGE SCALE GENOMIC DNA]</scope>
    <source>
        <strain evidence="6">DSM 16108</strain>
    </source>
</reference>
<proteinExistence type="inferred from homology"/>
<dbReference type="InterPro" id="IPR020843">
    <property type="entry name" value="ER"/>
</dbReference>
<dbReference type="CDD" id="cd08252">
    <property type="entry name" value="AL_MDR"/>
    <property type="match status" value="1"/>
</dbReference>
<dbReference type="SUPFAM" id="SSF50129">
    <property type="entry name" value="GroES-like"/>
    <property type="match status" value="1"/>
</dbReference>
<dbReference type="InterPro" id="IPR036291">
    <property type="entry name" value="NAD(P)-bd_dom_sf"/>
</dbReference>
<feature type="region of interest" description="Disordered" evidence="3">
    <location>
        <begin position="1"/>
        <end position="29"/>
    </location>
</feature>
<dbReference type="InterPro" id="IPR013154">
    <property type="entry name" value="ADH-like_N"/>
</dbReference>
<sequence>MSDQMTAYGFTNPGDKSKSPNFEKKKINKPTPSAKQLLVEVKAVALNPTDVATWQMKKEEDDSFTILGRDVAGIVKEVGDQVEPFKVGDEVFYPGSSNIQGAQADYHVIDERMVALKPDNLDFAEAAALPLTALTAYETFYDRLNILKNSDDPSTLLIIGAAGGVGSIATQIALNDGIHVIGTASRKESRDHLTSLGIEKIINHKEAFKPQLKELGIQTVDYVFLASNADDNIKEVGKIVSPQGHVCSILPLRTPLPMSFFSKSVTFSYELMYTRSVYEAQDWIKQHKYLTELKENIEAGKLKTTINHRFDAMNSETLKKAYEQLMTGHTNGKIVLENKR</sequence>
<keyword evidence="6" id="KW-1185">Reference proteome</keyword>
<evidence type="ECO:0000313" key="6">
    <source>
        <dbReference type="Proteomes" id="UP000199589"/>
    </source>
</evidence>
<dbReference type="InterPro" id="IPR011032">
    <property type="entry name" value="GroES-like_sf"/>
</dbReference>
<dbReference type="Proteomes" id="UP000199589">
    <property type="component" value="Unassembled WGS sequence"/>
</dbReference>
<evidence type="ECO:0000256" key="2">
    <source>
        <dbReference type="RuleBase" id="RU364000"/>
    </source>
</evidence>
<dbReference type="SMART" id="SM00829">
    <property type="entry name" value="PKS_ER"/>
    <property type="match status" value="1"/>
</dbReference>
<protein>
    <recommendedName>
        <fullName evidence="2">Zinc-type alcohol dehydrogenase-like protein</fullName>
    </recommendedName>
</protein>
<dbReference type="GO" id="GO:0016491">
    <property type="term" value="F:oxidoreductase activity"/>
    <property type="evidence" value="ECO:0007669"/>
    <property type="project" value="UniProtKB-KW"/>
</dbReference>
<dbReference type="AlphaFoldDB" id="A0A1I3VB10"/>
<evidence type="ECO:0000256" key="3">
    <source>
        <dbReference type="SAM" id="MobiDB-lite"/>
    </source>
</evidence>